<dbReference type="InterPro" id="IPR012314">
    <property type="entry name" value="Pept_M12B_GON-ADAMTSs"/>
</dbReference>
<comment type="subcellular location">
    <subcellularLocation>
        <location evidence="1">Membrane</location>
        <topology evidence="1">Multi-pass membrane protein</topology>
    </subcellularLocation>
</comment>
<dbReference type="GO" id="GO:0008270">
    <property type="term" value="F:zinc ion binding"/>
    <property type="evidence" value="ECO:0007669"/>
    <property type="project" value="InterPro"/>
</dbReference>
<dbReference type="InterPro" id="IPR006603">
    <property type="entry name" value="PQ-loop_rpt"/>
</dbReference>
<evidence type="ECO:0000256" key="3">
    <source>
        <dbReference type="ARBA" id="ARBA00022723"/>
    </source>
</evidence>
<feature type="transmembrane region" description="Helical" evidence="6">
    <location>
        <begin position="92"/>
        <end position="109"/>
    </location>
</feature>
<evidence type="ECO:0000256" key="5">
    <source>
        <dbReference type="ARBA" id="ARBA00023136"/>
    </source>
</evidence>
<dbReference type="GO" id="GO:0016020">
    <property type="term" value="C:membrane"/>
    <property type="evidence" value="ECO:0007669"/>
    <property type="project" value="UniProtKB-SubCell"/>
</dbReference>
<dbReference type="Pfam" id="PF04193">
    <property type="entry name" value="PQ-loop"/>
    <property type="match status" value="1"/>
</dbReference>
<keyword evidence="2 6" id="KW-0812">Transmembrane</keyword>
<comment type="caution">
    <text evidence="8">The sequence shown here is derived from an EMBL/GenBank/DDBJ whole genome shotgun (WGS) entry which is preliminary data.</text>
</comment>
<dbReference type="GO" id="GO:0004222">
    <property type="term" value="F:metalloendopeptidase activity"/>
    <property type="evidence" value="ECO:0007669"/>
    <property type="project" value="InterPro"/>
</dbReference>
<name>A0A2G9Z7B2_9BACT</name>
<reference evidence="8 9" key="1">
    <citation type="submission" date="2017-09" db="EMBL/GenBank/DDBJ databases">
        <title>Depth-based differentiation of microbial function through sediment-hosted aquifers and enrichment of novel symbionts in the deep terrestrial subsurface.</title>
        <authorList>
            <person name="Probst A.J."/>
            <person name="Ladd B."/>
            <person name="Jarett J.K."/>
            <person name="Geller-Mcgrath D.E."/>
            <person name="Sieber C.M."/>
            <person name="Emerson J.B."/>
            <person name="Anantharaman K."/>
            <person name="Thomas B.C."/>
            <person name="Malmstrom R."/>
            <person name="Stieglmeier M."/>
            <person name="Klingl A."/>
            <person name="Woyke T."/>
            <person name="Ryan C.M."/>
            <person name="Banfield J.F."/>
        </authorList>
    </citation>
    <scope>NUCLEOTIDE SEQUENCE [LARGE SCALE GENOMIC DNA]</scope>
    <source>
        <strain evidence="8">CG23_combo_of_CG06-09_8_20_14_all_39_39</strain>
    </source>
</reference>
<evidence type="ECO:0000259" key="7">
    <source>
        <dbReference type="PROSITE" id="PS51046"/>
    </source>
</evidence>
<gene>
    <name evidence="8" type="ORF">COX28_01245</name>
</gene>
<feature type="transmembrane region" description="Helical" evidence="6">
    <location>
        <begin position="52"/>
        <end position="72"/>
    </location>
</feature>
<keyword evidence="5 6" id="KW-0472">Membrane</keyword>
<evidence type="ECO:0000313" key="9">
    <source>
        <dbReference type="Proteomes" id="UP000231235"/>
    </source>
</evidence>
<dbReference type="EMBL" id="PCRX01000024">
    <property type="protein sequence ID" value="PIP29035.1"/>
    <property type="molecule type" value="Genomic_DNA"/>
</dbReference>
<dbReference type="Gene3D" id="1.20.1280.290">
    <property type="match status" value="1"/>
</dbReference>
<evidence type="ECO:0000256" key="4">
    <source>
        <dbReference type="ARBA" id="ARBA00022989"/>
    </source>
</evidence>
<evidence type="ECO:0000256" key="6">
    <source>
        <dbReference type="SAM" id="Phobius"/>
    </source>
</evidence>
<keyword evidence="3" id="KW-0479">Metal-binding</keyword>
<protein>
    <recommendedName>
        <fullName evidence="7">GON domain-containing protein</fullName>
    </recommendedName>
</protein>
<sequence length="118" mass="13397">MSFGRGHCFGYCQSCKILKNRGFWLRLLLLSVVTSNIHECCAKITHTNHFNNMTYIDLLSYAAGILVVISLLPQAVKSWKIKSTRDISLSRYVIYVMGLILWVIYAVIIQNGPVTVMI</sequence>
<dbReference type="AlphaFoldDB" id="A0A2G9Z7B2"/>
<accession>A0A2G9Z7B2</accession>
<feature type="domain" description="GON" evidence="7">
    <location>
        <begin position="1"/>
        <end position="28"/>
    </location>
</feature>
<evidence type="ECO:0000256" key="2">
    <source>
        <dbReference type="ARBA" id="ARBA00022692"/>
    </source>
</evidence>
<organism evidence="8 9">
    <name type="scientific">Candidatus Kuenenbacteria bacterium CG23_combo_of_CG06-09_8_20_14_all_39_39</name>
    <dbReference type="NCBI Taxonomy" id="1974623"/>
    <lineage>
        <taxon>Bacteria</taxon>
        <taxon>Candidatus Kueneniibacteriota</taxon>
    </lineage>
</organism>
<evidence type="ECO:0000256" key="1">
    <source>
        <dbReference type="ARBA" id="ARBA00004141"/>
    </source>
</evidence>
<evidence type="ECO:0000313" key="8">
    <source>
        <dbReference type="EMBL" id="PIP29035.1"/>
    </source>
</evidence>
<proteinExistence type="predicted"/>
<dbReference type="Proteomes" id="UP000231235">
    <property type="component" value="Unassembled WGS sequence"/>
</dbReference>
<keyword evidence="4 6" id="KW-1133">Transmembrane helix</keyword>
<dbReference type="PROSITE" id="PS51046">
    <property type="entry name" value="GON"/>
    <property type="match status" value="1"/>
</dbReference>